<dbReference type="STRING" id="155974.SAMN04487818_10274"/>
<reference evidence="2" key="1">
    <citation type="submission" date="2016-10" db="EMBL/GenBank/DDBJ databases">
        <authorList>
            <person name="Varghese N."/>
            <person name="Submissions S."/>
        </authorList>
    </citation>
    <scope>NUCLEOTIDE SEQUENCE [LARGE SCALE GENOMIC DNA]</scope>
    <source>
        <strain evidence="2">DSM 44260</strain>
    </source>
</reference>
<sequence>MVSAAEIYAMIDSLGDVQAMVDNADPANLAALYDAMGLEIRYFNDETAVEMTAAPRVNSVRVRRGT</sequence>
<dbReference type="RefSeq" id="WP_092775036.1">
    <property type="nucleotide sequence ID" value="NZ_FOGI01000002.1"/>
</dbReference>
<evidence type="ECO:0000313" key="1">
    <source>
        <dbReference type="EMBL" id="SER21066.1"/>
    </source>
</evidence>
<keyword evidence="2" id="KW-1185">Reference proteome</keyword>
<gene>
    <name evidence="1" type="ORF">SAMN04487818_10274</name>
</gene>
<proteinExistence type="predicted"/>
<name>A0A1H9MBJ7_9PSEU</name>
<dbReference type="AlphaFoldDB" id="A0A1H9MBJ7"/>
<protein>
    <submittedName>
        <fullName evidence="1">Uncharacterized protein</fullName>
    </submittedName>
</protein>
<dbReference type="EMBL" id="FOGI01000002">
    <property type="protein sequence ID" value="SER21066.1"/>
    <property type="molecule type" value="Genomic_DNA"/>
</dbReference>
<evidence type="ECO:0000313" key="2">
    <source>
        <dbReference type="Proteomes" id="UP000199051"/>
    </source>
</evidence>
<dbReference type="Proteomes" id="UP000199051">
    <property type="component" value="Unassembled WGS sequence"/>
</dbReference>
<organism evidence="1 2">
    <name type="scientific">Actinokineospora terrae</name>
    <dbReference type="NCBI Taxonomy" id="155974"/>
    <lineage>
        <taxon>Bacteria</taxon>
        <taxon>Bacillati</taxon>
        <taxon>Actinomycetota</taxon>
        <taxon>Actinomycetes</taxon>
        <taxon>Pseudonocardiales</taxon>
        <taxon>Pseudonocardiaceae</taxon>
        <taxon>Actinokineospora</taxon>
    </lineage>
</organism>
<accession>A0A1H9MBJ7</accession>